<dbReference type="InterPro" id="IPR004384">
    <property type="entry name" value="RNA_MeTrfase_TrmJ/LasT"/>
</dbReference>
<keyword evidence="7" id="KW-0012">Acyltransferase</keyword>
<dbReference type="PANTHER" id="PTHR42786">
    <property type="entry name" value="TRNA/RRNA METHYLTRANSFERASE"/>
    <property type="match status" value="1"/>
</dbReference>
<dbReference type="EMBL" id="JBHRSZ010000006">
    <property type="protein sequence ID" value="MFC3152151.1"/>
    <property type="molecule type" value="Genomic_DNA"/>
</dbReference>
<feature type="domain" description="tRNA/rRNA methyltransferase SpoU type" evidence="6">
    <location>
        <begin position="6"/>
        <end position="155"/>
    </location>
</feature>
<reference evidence="8" key="1">
    <citation type="journal article" date="2019" name="Int. J. Syst. Evol. Microbiol.">
        <title>The Global Catalogue of Microorganisms (GCM) 10K type strain sequencing project: providing services to taxonomists for standard genome sequencing and annotation.</title>
        <authorList>
            <consortium name="The Broad Institute Genomics Platform"/>
            <consortium name="The Broad Institute Genome Sequencing Center for Infectious Disease"/>
            <person name="Wu L."/>
            <person name="Ma J."/>
        </authorList>
    </citation>
    <scope>NUCLEOTIDE SEQUENCE [LARGE SCALE GENOMIC DNA]</scope>
    <source>
        <strain evidence="8">KCTC 52438</strain>
    </source>
</reference>
<keyword evidence="4 5" id="KW-0949">S-adenosyl-L-methionine</keyword>
<evidence type="ECO:0000256" key="1">
    <source>
        <dbReference type="ARBA" id="ARBA00007228"/>
    </source>
</evidence>
<evidence type="ECO:0000259" key="6">
    <source>
        <dbReference type="Pfam" id="PF00588"/>
    </source>
</evidence>
<comment type="similarity">
    <text evidence="1">Belongs to the class IV-like SAM-binding methyltransferase superfamily. RNA methyltransferase TrmH family.</text>
</comment>
<protein>
    <recommendedName>
        <fullName evidence="5">tRNA (cytidine/uridine-2'-O-)-methyltransferase TrmJ</fullName>
        <ecNumber evidence="5">2.1.1.200</ecNumber>
    </recommendedName>
    <alternativeName>
        <fullName evidence="5">tRNA (cytidine(32)/uridine(32)-2'-O)-methyltransferase</fullName>
    </alternativeName>
    <alternativeName>
        <fullName evidence="5">tRNA Cm32/Um32 methyltransferase</fullName>
    </alternativeName>
</protein>
<dbReference type="CDD" id="cd18093">
    <property type="entry name" value="SpoU-like_TrmJ"/>
    <property type="match status" value="1"/>
</dbReference>
<dbReference type="Gene3D" id="1.10.8.590">
    <property type="match status" value="1"/>
</dbReference>
<sequence length="244" mass="27389">MSLENIRIVMDQTYHPGNIGAAARAMKNMGLSNLYLINPRCFPDEEATSRAAGALDILESATVVSSLDEAISDCSLVIGTSARSRSFPRPVLSAKETAAQLVTEGRQGPVALLFGRERMGLESKQLERCHFHTEIPANPDYPILNVSSAIQILCYEIWQYENGEQLRVKEASEENILYPTLKETELFHQHLEETLRDTGFLNDIHQGEAMNRLIRLANRVRPEQKELRMLRGILNSIQEVAGKK</sequence>
<comment type="function">
    <text evidence="5">Catalyzes the formation of 2'O-methylated cytidine (Cm32) or 2'O-methylated uridine (Um32) at position 32 in tRNA.</text>
</comment>
<keyword evidence="2 5" id="KW-0489">Methyltransferase</keyword>
<dbReference type="GO" id="GO:0160206">
    <property type="term" value="F:tRNA (cytidine(32)/uridine(32)-2'-O)-methyltransferase activity"/>
    <property type="evidence" value="ECO:0007669"/>
    <property type="project" value="UniProtKB-EC"/>
</dbReference>
<keyword evidence="5" id="KW-0819">tRNA processing</keyword>
<dbReference type="InterPro" id="IPR001537">
    <property type="entry name" value="SpoU_MeTrfase"/>
</dbReference>
<evidence type="ECO:0000256" key="4">
    <source>
        <dbReference type="ARBA" id="ARBA00022691"/>
    </source>
</evidence>
<dbReference type="InterPro" id="IPR029028">
    <property type="entry name" value="Alpha/beta_knot_MTases"/>
</dbReference>
<dbReference type="NCBIfam" id="TIGR00050">
    <property type="entry name" value="rRNA_methyl_1"/>
    <property type="match status" value="1"/>
</dbReference>
<gene>
    <name evidence="5 7" type="primary">trmJ</name>
    <name evidence="7" type="ORF">ACFOEK_14015</name>
</gene>
<dbReference type="GO" id="GO:0032259">
    <property type="term" value="P:methylation"/>
    <property type="evidence" value="ECO:0007669"/>
    <property type="project" value="UniProtKB-KW"/>
</dbReference>
<organism evidence="7 8">
    <name type="scientific">Litoribrevibacter euphylliae</name>
    <dbReference type="NCBI Taxonomy" id="1834034"/>
    <lineage>
        <taxon>Bacteria</taxon>
        <taxon>Pseudomonadati</taxon>
        <taxon>Pseudomonadota</taxon>
        <taxon>Gammaproteobacteria</taxon>
        <taxon>Oceanospirillales</taxon>
        <taxon>Oceanospirillaceae</taxon>
        <taxon>Litoribrevibacter</taxon>
    </lineage>
</organism>
<comment type="subunit">
    <text evidence="5">Homodimer.</text>
</comment>
<evidence type="ECO:0000256" key="2">
    <source>
        <dbReference type="ARBA" id="ARBA00022603"/>
    </source>
</evidence>
<comment type="subcellular location">
    <subcellularLocation>
        <location evidence="5">Cytoplasm</location>
    </subcellularLocation>
</comment>
<dbReference type="PANTHER" id="PTHR42786:SF2">
    <property type="entry name" value="TRNA (CYTIDINE_URIDINE-2'-O-)-METHYLTRANSFERASE TRMJ"/>
    <property type="match status" value="1"/>
</dbReference>
<proteinExistence type="inferred from homology"/>
<evidence type="ECO:0000313" key="8">
    <source>
        <dbReference type="Proteomes" id="UP001595476"/>
    </source>
</evidence>
<dbReference type="InterPro" id="IPR029026">
    <property type="entry name" value="tRNA_m1G_MTases_N"/>
</dbReference>
<dbReference type="Gene3D" id="3.40.1280.10">
    <property type="match status" value="1"/>
</dbReference>
<dbReference type="GO" id="GO:0016746">
    <property type="term" value="F:acyltransferase activity"/>
    <property type="evidence" value="ECO:0007669"/>
    <property type="project" value="UniProtKB-KW"/>
</dbReference>
<dbReference type="PIRSF" id="PIRSF004808">
    <property type="entry name" value="LasT"/>
    <property type="match status" value="1"/>
</dbReference>
<comment type="caution">
    <text evidence="7">The sequence shown here is derived from an EMBL/GenBank/DDBJ whole genome shotgun (WGS) entry which is preliminary data.</text>
</comment>
<evidence type="ECO:0000313" key="7">
    <source>
        <dbReference type="EMBL" id="MFC3152151.1"/>
    </source>
</evidence>
<dbReference type="Proteomes" id="UP001595476">
    <property type="component" value="Unassembled WGS sequence"/>
</dbReference>
<dbReference type="SUPFAM" id="SSF75217">
    <property type="entry name" value="alpha/beta knot"/>
    <property type="match status" value="1"/>
</dbReference>
<name>A0ABV7HHM6_9GAMM</name>
<keyword evidence="3 7" id="KW-0808">Transferase</keyword>
<dbReference type="EC" id="2.1.1.200" evidence="5"/>
<comment type="catalytic activity">
    <reaction evidence="5">
        <text>cytidine(32) in tRNA + S-adenosyl-L-methionine = 2'-O-methylcytidine(32) in tRNA + S-adenosyl-L-homocysteine + H(+)</text>
        <dbReference type="Rhea" id="RHEA:42932"/>
        <dbReference type="Rhea" id="RHEA-COMP:10288"/>
        <dbReference type="Rhea" id="RHEA-COMP:10289"/>
        <dbReference type="ChEBI" id="CHEBI:15378"/>
        <dbReference type="ChEBI" id="CHEBI:57856"/>
        <dbReference type="ChEBI" id="CHEBI:59789"/>
        <dbReference type="ChEBI" id="CHEBI:74495"/>
        <dbReference type="ChEBI" id="CHEBI:82748"/>
        <dbReference type="EC" id="2.1.1.200"/>
    </reaction>
</comment>
<dbReference type="NCBIfam" id="NF011694">
    <property type="entry name" value="PRK15114.1"/>
    <property type="match status" value="1"/>
</dbReference>
<accession>A0ABV7HHM6</accession>
<evidence type="ECO:0000256" key="5">
    <source>
        <dbReference type="RuleBase" id="RU362024"/>
    </source>
</evidence>
<keyword evidence="8" id="KW-1185">Reference proteome</keyword>
<dbReference type="Pfam" id="PF00588">
    <property type="entry name" value="SpoU_methylase"/>
    <property type="match status" value="1"/>
</dbReference>
<dbReference type="RefSeq" id="WP_386721996.1">
    <property type="nucleotide sequence ID" value="NZ_JBHRSZ010000006.1"/>
</dbReference>
<evidence type="ECO:0000256" key="3">
    <source>
        <dbReference type="ARBA" id="ARBA00022679"/>
    </source>
</evidence>
<comment type="catalytic activity">
    <reaction evidence="5">
        <text>uridine(32) in tRNA + S-adenosyl-L-methionine = 2'-O-methyluridine(32) in tRNA + S-adenosyl-L-homocysteine + H(+)</text>
        <dbReference type="Rhea" id="RHEA:42936"/>
        <dbReference type="Rhea" id="RHEA-COMP:10107"/>
        <dbReference type="Rhea" id="RHEA-COMP:10290"/>
        <dbReference type="ChEBI" id="CHEBI:15378"/>
        <dbReference type="ChEBI" id="CHEBI:57856"/>
        <dbReference type="ChEBI" id="CHEBI:59789"/>
        <dbReference type="ChEBI" id="CHEBI:65315"/>
        <dbReference type="ChEBI" id="CHEBI:74478"/>
        <dbReference type="EC" id="2.1.1.200"/>
    </reaction>
</comment>
<keyword evidence="5" id="KW-0963">Cytoplasm</keyword>